<dbReference type="InterPro" id="IPR019775">
    <property type="entry name" value="WD40_repeat_CS"/>
</dbReference>
<protein>
    <submittedName>
        <fullName evidence="6">Sperm-associated antigen 16 protein</fullName>
    </submittedName>
</protein>
<feature type="compositionally biased region" description="Polar residues" evidence="4">
    <location>
        <begin position="41"/>
        <end position="50"/>
    </location>
</feature>
<dbReference type="AlphaFoldDB" id="A0A9Y3RW39"/>
<keyword evidence="2" id="KW-0677">Repeat</keyword>
<gene>
    <name evidence="6" type="primary">spag16</name>
</gene>
<reference evidence="6" key="1">
    <citation type="submission" date="2025-08" db="UniProtKB">
        <authorList>
            <consortium name="RefSeq"/>
        </authorList>
    </citation>
    <scope>IDENTIFICATION</scope>
</reference>
<proteinExistence type="predicted"/>
<dbReference type="SMART" id="SM00320">
    <property type="entry name" value="WD40"/>
    <property type="match status" value="7"/>
</dbReference>
<dbReference type="InterPro" id="IPR036322">
    <property type="entry name" value="WD40_repeat_dom_sf"/>
</dbReference>
<dbReference type="PROSITE" id="PS00678">
    <property type="entry name" value="WD_REPEATS_1"/>
    <property type="match status" value="2"/>
</dbReference>
<keyword evidence="1 3" id="KW-0853">WD repeat</keyword>
<evidence type="ECO:0000256" key="1">
    <source>
        <dbReference type="ARBA" id="ARBA00022574"/>
    </source>
</evidence>
<evidence type="ECO:0000256" key="3">
    <source>
        <dbReference type="PROSITE-ProRule" id="PRU00221"/>
    </source>
</evidence>
<feature type="repeat" description="WD" evidence="3">
    <location>
        <begin position="356"/>
        <end position="397"/>
    </location>
</feature>
<feature type="repeat" description="WD" evidence="3">
    <location>
        <begin position="398"/>
        <end position="439"/>
    </location>
</feature>
<dbReference type="Pfam" id="PF00400">
    <property type="entry name" value="WD40"/>
    <property type="match status" value="7"/>
</dbReference>
<feature type="region of interest" description="Disordered" evidence="4">
    <location>
        <begin position="202"/>
        <end position="236"/>
    </location>
</feature>
<dbReference type="PRINTS" id="PR00320">
    <property type="entry name" value="GPROTEINBRPT"/>
</dbReference>
<dbReference type="InterPro" id="IPR050995">
    <property type="entry name" value="WD-F-box_domain-protein"/>
</dbReference>
<dbReference type="InterPro" id="IPR020472">
    <property type="entry name" value="WD40_PAC1"/>
</dbReference>
<dbReference type="PANTHER" id="PTHR14604:SF3">
    <property type="entry name" value="SPERM-ASSOCIATED ANTIGEN 16 PROTEIN"/>
    <property type="match status" value="1"/>
</dbReference>
<evidence type="ECO:0000313" key="6">
    <source>
        <dbReference type="RefSeq" id="XP_005748234.1"/>
    </source>
</evidence>
<dbReference type="CDD" id="cd00200">
    <property type="entry name" value="WD40"/>
    <property type="match status" value="1"/>
</dbReference>
<accession>A0A9Y3RW39</accession>
<keyword evidence="5" id="KW-1185">Reference proteome</keyword>
<dbReference type="InterPro" id="IPR001680">
    <property type="entry name" value="WD40_rpt"/>
</dbReference>
<evidence type="ECO:0000256" key="4">
    <source>
        <dbReference type="SAM" id="MobiDB-lite"/>
    </source>
</evidence>
<sequence>MSDTRRGAEEVEERSSAEENEEEEKSEEALSSSAAPKRNSEPPQAQTLSNIPEAVDDFLRNFLRRAGLTRTLSRFEVEWYGSALRRLTDTLNTVATAAPGVYFIPDALTHRRLLQSELEAVRAETELLREEVLGAGASLVRIQRERDFHRLQHRRVSEDKRRLTEDFKQLKKHLQSYDPVLRQLEEKYQTAVRQKMLLSFHRERLQSSTDPTPAQVKEERRKEKPPAKTTARLKDSEFPPCSGLPRAYLEQMNSHKSFASFSLACSIRAHQQPISCIDLHPRKLILVSASDDSTWRLWVLPEEREKVGEMLLTGEGHSDWLSGCSFHPDGSKLATTSGDMTVRLWDFSRGCCVLMLSGHAQPTWACSFHSCGHFLASCSADRTAKLWDLNSQRCRLTLRQHTASVNSVCFLPSSNLLLTCSADKTIALWDARLGVCTTTFLGHYHPCNHAAFSSATSMVASCDSSGIVNTWDMRKPTSPMAAGDTGPLSANQVAFNHSGKMLAVASSDGLVKLVEVDSGSVSSLEGHRDSVQSVTFDHKGETVISAGSDGRVNIWS</sequence>
<dbReference type="CTD" id="79582"/>
<evidence type="ECO:0000256" key="2">
    <source>
        <dbReference type="ARBA" id="ARBA00022737"/>
    </source>
</evidence>
<dbReference type="PANTHER" id="PTHR14604">
    <property type="entry name" value="WD40 REPEAT PF20"/>
    <property type="match status" value="1"/>
</dbReference>
<dbReference type="Proteomes" id="UP000695023">
    <property type="component" value="Unplaced"/>
</dbReference>
<dbReference type="SUPFAM" id="SSF50978">
    <property type="entry name" value="WD40 repeat-like"/>
    <property type="match status" value="1"/>
</dbReference>
<dbReference type="PROSITE" id="PS50082">
    <property type="entry name" value="WD_REPEATS_2"/>
    <property type="match status" value="5"/>
</dbReference>
<dbReference type="GO" id="GO:0035082">
    <property type="term" value="P:axoneme assembly"/>
    <property type="evidence" value="ECO:0007669"/>
    <property type="project" value="TreeGrafter"/>
</dbReference>
<feature type="region of interest" description="Disordered" evidence="4">
    <location>
        <begin position="1"/>
        <end position="51"/>
    </location>
</feature>
<feature type="repeat" description="WD" evidence="3">
    <location>
        <begin position="267"/>
        <end position="298"/>
    </location>
</feature>
<dbReference type="GO" id="GO:1990716">
    <property type="term" value="C:axonemal central apparatus"/>
    <property type="evidence" value="ECO:0007669"/>
    <property type="project" value="TreeGrafter"/>
</dbReference>
<dbReference type="RefSeq" id="XP_005748234.1">
    <property type="nucleotide sequence ID" value="XM_005748177.2"/>
</dbReference>
<feature type="compositionally biased region" description="Basic and acidic residues" evidence="4">
    <location>
        <begin position="216"/>
        <end position="236"/>
    </location>
</feature>
<dbReference type="InterPro" id="IPR015943">
    <property type="entry name" value="WD40/YVTN_repeat-like_dom_sf"/>
</dbReference>
<feature type="repeat" description="WD" evidence="3">
    <location>
        <begin position="314"/>
        <end position="355"/>
    </location>
</feature>
<feature type="compositionally biased region" description="Basic and acidic residues" evidence="4">
    <location>
        <begin position="1"/>
        <end position="17"/>
    </location>
</feature>
<evidence type="ECO:0000313" key="5">
    <source>
        <dbReference type="Proteomes" id="UP000695023"/>
    </source>
</evidence>
<dbReference type="Gene3D" id="2.130.10.10">
    <property type="entry name" value="YVTN repeat-like/Quinoprotein amine dehydrogenase"/>
    <property type="match status" value="3"/>
</dbReference>
<feature type="repeat" description="WD" evidence="3">
    <location>
        <begin position="524"/>
        <end position="556"/>
    </location>
</feature>
<organism evidence="5 6">
    <name type="scientific">Pundamilia nyererei</name>
    <dbReference type="NCBI Taxonomy" id="303518"/>
    <lineage>
        <taxon>Eukaryota</taxon>
        <taxon>Metazoa</taxon>
        <taxon>Chordata</taxon>
        <taxon>Craniata</taxon>
        <taxon>Vertebrata</taxon>
        <taxon>Euteleostomi</taxon>
        <taxon>Actinopterygii</taxon>
        <taxon>Neopterygii</taxon>
        <taxon>Teleostei</taxon>
        <taxon>Neoteleostei</taxon>
        <taxon>Acanthomorphata</taxon>
        <taxon>Ovalentaria</taxon>
        <taxon>Cichlomorphae</taxon>
        <taxon>Cichliformes</taxon>
        <taxon>Cichlidae</taxon>
        <taxon>African cichlids</taxon>
        <taxon>Pseudocrenilabrinae</taxon>
        <taxon>Haplochromini</taxon>
        <taxon>Pundamilia</taxon>
    </lineage>
</organism>
<dbReference type="PROSITE" id="PS50294">
    <property type="entry name" value="WD_REPEATS_REGION"/>
    <property type="match status" value="5"/>
</dbReference>
<name>A0A9Y3RW39_9CICH</name>